<dbReference type="Proteomes" id="UP000294911">
    <property type="component" value="Unassembled WGS sequence"/>
</dbReference>
<dbReference type="GO" id="GO:0006646">
    <property type="term" value="P:phosphatidylethanolamine biosynthetic process"/>
    <property type="evidence" value="ECO:0007669"/>
    <property type="project" value="TreeGrafter"/>
</dbReference>
<accession>A0A4R2R535</accession>
<dbReference type="InterPro" id="IPR011009">
    <property type="entry name" value="Kinase-like_dom_sf"/>
</dbReference>
<dbReference type="PANTHER" id="PTHR22603:SF66">
    <property type="entry name" value="ETHANOLAMINE KINASE"/>
    <property type="match status" value="1"/>
</dbReference>
<name>A0A4R2R535_9PSEU</name>
<dbReference type="Gene3D" id="3.30.200.20">
    <property type="entry name" value="Phosphorylase Kinase, domain 1"/>
    <property type="match status" value="1"/>
</dbReference>
<dbReference type="AlphaFoldDB" id="A0A4R2R535"/>
<evidence type="ECO:0000313" key="1">
    <source>
        <dbReference type="EMBL" id="TCP56838.1"/>
    </source>
</evidence>
<dbReference type="EMBL" id="SLXQ01000001">
    <property type="protein sequence ID" value="TCP56838.1"/>
    <property type="molecule type" value="Genomic_DNA"/>
</dbReference>
<sequence>MGIAEAEQVRDAAILGLLDRSAVLAAHPRSVEELVGGLTNRNFKVTNPNGCYVARVSSTQGDLLAINREHEHRNSIAAAEAGVGAPVVDYLPGEGLLVVGFLDGRTYHDADLSNLDNLRRVAESCRELHAGPRFNNGFSMFDVQPRYLNIVRSHNLRLPDRYLDFLPQVERIQQALAVRDEGTVPCNNDLLAENFIDDGAKIWIIDYEYSGNNDPCFELGNIWSEASLPIEHLGELVTAYYGRPLRNKFARARLLGLMSKYGWMLWASIQAGTSEIDFDFWSWGMEKYERAVAEFDGPEFETLLADAQQTD</sequence>
<proteinExistence type="predicted"/>
<organism evidence="1 2">
    <name type="scientific">Tamaricihabitans halophyticus</name>
    <dbReference type="NCBI Taxonomy" id="1262583"/>
    <lineage>
        <taxon>Bacteria</taxon>
        <taxon>Bacillati</taxon>
        <taxon>Actinomycetota</taxon>
        <taxon>Actinomycetes</taxon>
        <taxon>Pseudonocardiales</taxon>
        <taxon>Pseudonocardiaceae</taxon>
        <taxon>Tamaricihabitans</taxon>
    </lineage>
</organism>
<evidence type="ECO:0000313" key="2">
    <source>
        <dbReference type="Proteomes" id="UP000294911"/>
    </source>
</evidence>
<dbReference type="Pfam" id="PF01633">
    <property type="entry name" value="Choline_kinase"/>
    <property type="match status" value="1"/>
</dbReference>
<keyword evidence="2" id="KW-1185">Reference proteome</keyword>
<comment type="caution">
    <text evidence="1">The sequence shown here is derived from an EMBL/GenBank/DDBJ whole genome shotgun (WGS) entry which is preliminary data.</text>
</comment>
<dbReference type="Gene3D" id="3.90.1200.10">
    <property type="match status" value="1"/>
</dbReference>
<dbReference type="GO" id="GO:0005737">
    <property type="term" value="C:cytoplasm"/>
    <property type="evidence" value="ECO:0007669"/>
    <property type="project" value="TreeGrafter"/>
</dbReference>
<gene>
    <name evidence="1" type="ORF">EV191_101785</name>
</gene>
<dbReference type="GO" id="GO:0004305">
    <property type="term" value="F:ethanolamine kinase activity"/>
    <property type="evidence" value="ECO:0007669"/>
    <property type="project" value="TreeGrafter"/>
</dbReference>
<dbReference type="RefSeq" id="WP_132875392.1">
    <property type="nucleotide sequence ID" value="NZ_SLXQ01000001.1"/>
</dbReference>
<dbReference type="PANTHER" id="PTHR22603">
    <property type="entry name" value="CHOLINE/ETHANOALAMINE KINASE"/>
    <property type="match status" value="1"/>
</dbReference>
<protein>
    <submittedName>
        <fullName evidence="1">Thiamine kinase-like enzyme</fullName>
    </submittedName>
</protein>
<keyword evidence="1" id="KW-0418">Kinase</keyword>
<keyword evidence="1" id="KW-0808">Transferase</keyword>
<dbReference type="OrthoDB" id="179763at2"/>
<dbReference type="CDD" id="cd05151">
    <property type="entry name" value="ChoK-like"/>
    <property type="match status" value="1"/>
</dbReference>
<reference evidence="1 2" key="1">
    <citation type="submission" date="2019-03" db="EMBL/GenBank/DDBJ databases">
        <title>Genomic Encyclopedia of Type Strains, Phase IV (KMG-IV): sequencing the most valuable type-strain genomes for metagenomic binning, comparative biology and taxonomic classification.</title>
        <authorList>
            <person name="Goeker M."/>
        </authorList>
    </citation>
    <scope>NUCLEOTIDE SEQUENCE [LARGE SCALE GENOMIC DNA]</scope>
    <source>
        <strain evidence="1 2">DSM 45765</strain>
    </source>
</reference>
<dbReference type="SUPFAM" id="SSF56112">
    <property type="entry name" value="Protein kinase-like (PK-like)"/>
    <property type="match status" value="1"/>
</dbReference>